<dbReference type="SUPFAM" id="SSF48452">
    <property type="entry name" value="TPR-like"/>
    <property type="match status" value="1"/>
</dbReference>
<protein>
    <submittedName>
        <fullName evidence="8">Uncharacterized protein</fullName>
    </submittedName>
</protein>
<dbReference type="GO" id="GO:0000127">
    <property type="term" value="C:transcription factor TFIIIC complex"/>
    <property type="evidence" value="ECO:0007669"/>
    <property type="project" value="TreeGrafter"/>
</dbReference>
<proteinExistence type="predicted"/>
<comment type="caution">
    <text evidence="8">The sequence shown here is derived from an EMBL/GenBank/DDBJ whole genome shotgun (WGS) entry which is preliminary data.</text>
</comment>
<keyword evidence="5" id="KW-0802">TPR repeat</keyword>
<dbReference type="GO" id="GO:0006383">
    <property type="term" value="P:transcription by RNA polymerase III"/>
    <property type="evidence" value="ECO:0007669"/>
    <property type="project" value="InterPro"/>
</dbReference>
<feature type="compositionally biased region" description="Basic residues" evidence="6">
    <location>
        <begin position="788"/>
        <end position="802"/>
    </location>
</feature>
<evidence type="ECO:0000256" key="2">
    <source>
        <dbReference type="ARBA" id="ARBA00022692"/>
    </source>
</evidence>
<dbReference type="PROSITE" id="PS50005">
    <property type="entry name" value="TPR"/>
    <property type="match status" value="1"/>
</dbReference>
<dbReference type="Pfam" id="PF09801">
    <property type="entry name" value="SYS1"/>
    <property type="match status" value="1"/>
</dbReference>
<keyword evidence="3 7" id="KW-1133">Transmembrane helix</keyword>
<keyword evidence="4 7" id="KW-0472">Membrane</keyword>
<dbReference type="InterPro" id="IPR019734">
    <property type="entry name" value="TPR_rpt"/>
</dbReference>
<dbReference type="InterPro" id="IPR011990">
    <property type="entry name" value="TPR-like_helical_dom_sf"/>
</dbReference>
<dbReference type="Gene3D" id="1.25.40.10">
    <property type="entry name" value="Tetratricopeptide repeat domain"/>
    <property type="match status" value="3"/>
</dbReference>
<feature type="compositionally biased region" description="Acidic residues" evidence="6">
    <location>
        <begin position="221"/>
        <end position="252"/>
    </location>
</feature>
<dbReference type="RefSeq" id="XP_043165702.1">
    <property type="nucleotide sequence ID" value="XM_043309767.1"/>
</dbReference>
<evidence type="ECO:0000256" key="1">
    <source>
        <dbReference type="ARBA" id="ARBA00004141"/>
    </source>
</evidence>
<name>A0A8J2MYJ8_9PLEO</name>
<feature type="transmembrane region" description="Helical" evidence="7">
    <location>
        <begin position="67"/>
        <end position="89"/>
    </location>
</feature>
<dbReference type="SMART" id="SM00028">
    <property type="entry name" value="TPR"/>
    <property type="match status" value="2"/>
</dbReference>
<organism evidence="8 9">
    <name type="scientific">Alternaria atra</name>
    <dbReference type="NCBI Taxonomy" id="119953"/>
    <lineage>
        <taxon>Eukaryota</taxon>
        <taxon>Fungi</taxon>
        <taxon>Dikarya</taxon>
        <taxon>Ascomycota</taxon>
        <taxon>Pezizomycotina</taxon>
        <taxon>Dothideomycetes</taxon>
        <taxon>Pleosporomycetidae</taxon>
        <taxon>Pleosporales</taxon>
        <taxon>Pleosporineae</taxon>
        <taxon>Pleosporaceae</taxon>
        <taxon>Alternaria</taxon>
        <taxon>Alternaria sect. Ulocladioides</taxon>
    </lineage>
</organism>
<evidence type="ECO:0000256" key="7">
    <source>
        <dbReference type="SAM" id="Phobius"/>
    </source>
</evidence>
<dbReference type="GeneID" id="67013580"/>
<evidence type="ECO:0000256" key="6">
    <source>
        <dbReference type="SAM" id="MobiDB-lite"/>
    </source>
</evidence>
<feature type="transmembrane region" description="Helical" evidence="7">
    <location>
        <begin position="96"/>
        <end position="115"/>
    </location>
</feature>
<feature type="compositionally biased region" description="Basic residues" evidence="6">
    <location>
        <begin position="256"/>
        <end position="266"/>
    </location>
</feature>
<evidence type="ECO:0000313" key="9">
    <source>
        <dbReference type="Proteomes" id="UP000676310"/>
    </source>
</evidence>
<reference evidence="8" key="1">
    <citation type="submission" date="2021-05" db="EMBL/GenBank/DDBJ databases">
        <authorList>
            <person name="Stam R."/>
        </authorList>
    </citation>
    <scope>NUCLEOTIDE SEQUENCE</scope>
    <source>
        <strain evidence="8">CS162</strain>
    </source>
</reference>
<accession>A0A8J2MYJ8</accession>
<dbReference type="PANTHER" id="PTHR23082">
    <property type="entry name" value="TRANSCRIPTION INITIATION FACTOR IIIC TFIIIC , POLYPEPTIDE 3-RELATED"/>
    <property type="match status" value="1"/>
</dbReference>
<dbReference type="InterPro" id="IPR039340">
    <property type="entry name" value="Tfc4/TFIIIC-102/Sfc4"/>
</dbReference>
<keyword evidence="9" id="KW-1185">Reference proteome</keyword>
<dbReference type="EMBL" id="CAJRGZ010000015">
    <property type="protein sequence ID" value="CAG5148198.1"/>
    <property type="molecule type" value="Genomic_DNA"/>
</dbReference>
<keyword evidence="2 7" id="KW-0812">Transmembrane</keyword>
<feature type="transmembrane region" description="Helical" evidence="7">
    <location>
        <begin position="21"/>
        <end position="47"/>
    </location>
</feature>
<dbReference type="OrthoDB" id="9991317at2759"/>
<evidence type="ECO:0000256" key="3">
    <source>
        <dbReference type="ARBA" id="ARBA00022989"/>
    </source>
</evidence>
<comment type="subcellular location">
    <subcellularLocation>
        <location evidence="1">Membrane</location>
        <topology evidence="1">Multi-pass membrane protein</topology>
    </subcellularLocation>
</comment>
<dbReference type="Proteomes" id="UP000676310">
    <property type="component" value="Unassembled WGS sequence"/>
</dbReference>
<feature type="region of interest" description="Disordered" evidence="6">
    <location>
        <begin position="788"/>
        <end position="823"/>
    </location>
</feature>
<evidence type="ECO:0000256" key="4">
    <source>
        <dbReference type="ARBA" id="ARBA00023136"/>
    </source>
</evidence>
<feature type="repeat" description="TPR" evidence="5">
    <location>
        <begin position="1170"/>
        <end position="1203"/>
    </location>
</feature>
<sequence length="1337" mass="152393">MPRRRRPPRPGALADLSPTRILTQIILLQLAYYACAGILIVFTALVAGKEVSTDLLFSWQSLRGDTTIGWTLGLVWVLNSLTCAIFILLLIARSKLVLDFALTVHFIHLIVTSLYTHAIPANLFCAVEDLEEEEEEPPPFTSGGFQDPFSRAYATNGPAVFEGFIPANPGQDDDDDYTNAVGFRDSRYDRDFDSSDSDQDDYRLTMEEEEELLRIENRDDSEVDADYESEDAQEDEGDPDEMELGVEFEDTEERTKYKRGKGRGRGTLKTPATPSIIPVSSTRGRRGGKRGRPSTRGRGGRGGNNGARPTPKKKRGKPGREKGPRGPRPVADPGAEWKSLQQQANAKFIAKDYEAALLFAQQAIQLNPEIFDAYNIASEIYTEMGREEDSLAVLLAGAPTKRDPGLWQYIIERIQQLDPEKHPQFTDENKSAAILPCLNEIILLNNDYEARSHKLEIEAQLGRSSKCVALGLKMLKTRKEQGEDPDTSVLKIMAMMGTASPKQTRIHLNKLLNSFEEAIDVFTQPDRDPVNNELDWELINIYLDLLDRAGSYEAGVTRLKELARWKQGRRSEAFWDKLEDDCEFDIEDEPRRVTVPPFVRKSHDAPYGSTLPLEIRVKLGLFRLRKSKDDFEEAMRHLEMLEPDNHGPDALIWDYEDLFRIIGDALHATGNDEHALRFYEPLFDKNSNEFNLQSYIGLHTCFKNLGRTQRAAEVIPILKKWPAENYDDLAVLAKFFEDQGMWQEAGQRAETIYRDKYGHKLKNLGFQAYDELRVYYYNQRRQARGRYGVRKSTVRRNRKRMQKATGQTGEDEDSATENGNKELPALVAPTERPKKGFFRTKRAKAPKVQAFLAVRDEDAEQLPDIEPRRTTLEGTDVPYRAINNRLFRNKLQRLATDFADDLKAARAQHREIVSSFKRLDEIWEAAEDGDEDSVHEVLSITRELIEEFSTFDLFYSNRKEDLMTYFRRVTGGDLWKESSLMVLAVVANNVEDGETDPELRERPDSAPVDFWGIHFDKWCDAFGRYAILLASEGDEEQCFATLDIATQANVFHRSRTYHQQLQLCRLTCALIADNSRQASVATRWLLKEYPFGTDLFRLYGAVNRLCSFPEGFATGPAYKVLMRYIKTIDYALLTPAQRIAYNFRDTKDSKGGFRNNINVEDVDRVKDHDPALFALYGHVLMCGGSYMAALNYYFRAFTITPEDPVLNLSIGVAYIQHAMKRLSENRQYQIQQGLSFVYRYYDLRTKSPHAIHQQEAEFNVGRMWHGLGLVALALPVYERCVALGDKVKQEAGDQCQDENWGYEDFSTDAAFAMQSIYAISGNLEGALDVTERLLVIE</sequence>
<evidence type="ECO:0000256" key="5">
    <source>
        <dbReference type="PROSITE-ProRule" id="PRU00339"/>
    </source>
</evidence>
<dbReference type="GO" id="GO:0016020">
    <property type="term" value="C:membrane"/>
    <property type="evidence" value="ECO:0007669"/>
    <property type="project" value="UniProtKB-SubCell"/>
</dbReference>
<dbReference type="PANTHER" id="PTHR23082:SF0">
    <property type="entry name" value="GENERAL TRANSCRIPTION FACTOR 3C POLYPEPTIDE 3"/>
    <property type="match status" value="1"/>
</dbReference>
<feature type="compositionally biased region" description="Basic and acidic residues" evidence="6">
    <location>
        <begin position="210"/>
        <end position="220"/>
    </location>
</feature>
<evidence type="ECO:0000313" key="8">
    <source>
        <dbReference type="EMBL" id="CAG5148198.1"/>
    </source>
</evidence>
<feature type="compositionally biased region" description="Basic residues" evidence="6">
    <location>
        <begin position="283"/>
        <end position="299"/>
    </location>
</feature>
<dbReference type="InterPro" id="IPR019185">
    <property type="entry name" value="Integral_membrane_SYS1-rel"/>
</dbReference>
<feature type="region of interest" description="Disordered" evidence="6">
    <location>
        <begin position="210"/>
        <end position="334"/>
    </location>
</feature>
<gene>
    <name evidence="8" type="ORF">ALTATR162_LOCUS2165</name>
</gene>